<comment type="caution">
    <text evidence="2">The sequence shown here is derived from an EMBL/GenBank/DDBJ whole genome shotgun (WGS) entry which is preliminary data.</text>
</comment>
<dbReference type="RefSeq" id="WP_149955698.1">
    <property type="nucleotide sequence ID" value="NZ_WNBG01000006.1"/>
</dbReference>
<proteinExistence type="predicted"/>
<dbReference type="EMBL" id="WNBM01000006">
    <property type="protein sequence ID" value="MTT76324.1"/>
    <property type="molecule type" value="Genomic_DNA"/>
</dbReference>
<dbReference type="Proteomes" id="UP000484547">
    <property type="component" value="Unassembled WGS sequence"/>
</dbReference>
<gene>
    <name evidence="2" type="ORF">GMD11_08610</name>
    <name evidence="3" type="ORF">GMD18_08265</name>
</gene>
<evidence type="ECO:0000313" key="2">
    <source>
        <dbReference type="EMBL" id="MTT76324.1"/>
    </source>
</evidence>
<protein>
    <recommendedName>
        <fullName evidence="6">PsbP C-terminal domain-containing protein</fullName>
    </recommendedName>
</protein>
<sequence>MPKMFLVLMILLLANNICNAAIYKNIENDFLIDIGDNWNLSDKSTQEGGMVLIFTASDDKKSTVRVGVSPVIDEKENATLRNMPKELLNEYFDAFIGMTKQASSKYNITFADCKNIGPHYVLLVNASLPMDIYKKDKQLPFVKSNAFIVFKKKIYLFIMDSWDTEETHLQQLTTMIKSLQPL</sequence>
<keyword evidence="4" id="KW-1185">Reference proteome</keyword>
<evidence type="ECO:0000256" key="1">
    <source>
        <dbReference type="SAM" id="SignalP"/>
    </source>
</evidence>
<reference evidence="4 5" key="1">
    <citation type="journal article" date="2019" name="Nat. Med.">
        <title>A library of human gut bacterial isolates paired with longitudinal multiomics data enables mechanistic microbiome research.</title>
        <authorList>
            <person name="Poyet M."/>
            <person name="Groussin M."/>
            <person name="Gibbons S.M."/>
            <person name="Avila-Pacheco J."/>
            <person name="Jiang X."/>
            <person name="Kearney S.M."/>
            <person name="Perrotta A.R."/>
            <person name="Berdy B."/>
            <person name="Zhao S."/>
            <person name="Lieberman T.D."/>
            <person name="Swanson P.K."/>
            <person name="Smith M."/>
            <person name="Roesemann S."/>
            <person name="Alexander J.E."/>
            <person name="Rich S.A."/>
            <person name="Livny J."/>
            <person name="Vlamakis H."/>
            <person name="Clish C."/>
            <person name="Bullock K."/>
            <person name="Deik A."/>
            <person name="Scott J."/>
            <person name="Pierce K.A."/>
            <person name="Xavier R.J."/>
            <person name="Alm E.J."/>
        </authorList>
    </citation>
    <scope>NUCLEOTIDE SEQUENCE [LARGE SCALE GENOMIC DNA]</scope>
    <source>
        <strain evidence="2 5">BIOML-A13</strain>
        <strain evidence="3 4">BIOML-A3</strain>
    </source>
</reference>
<evidence type="ECO:0000313" key="4">
    <source>
        <dbReference type="Proteomes" id="UP000443070"/>
    </source>
</evidence>
<evidence type="ECO:0008006" key="6">
    <source>
        <dbReference type="Google" id="ProtNLM"/>
    </source>
</evidence>
<name>A0A7X3BW09_9FIRM</name>
<dbReference type="AlphaFoldDB" id="A0A7X3BW09"/>
<evidence type="ECO:0000313" key="3">
    <source>
        <dbReference type="EMBL" id="MTU04388.1"/>
    </source>
</evidence>
<accession>A0A7X3BW09</accession>
<keyword evidence="1" id="KW-0732">Signal</keyword>
<dbReference type="Proteomes" id="UP000443070">
    <property type="component" value="Unassembled WGS sequence"/>
</dbReference>
<dbReference type="EMBL" id="WNBW01000006">
    <property type="protein sequence ID" value="MTU04388.1"/>
    <property type="molecule type" value="Genomic_DNA"/>
</dbReference>
<organism evidence="2 5">
    <name type="scientific">Phascolarctobacterium faecium</name>
    <dbReference type="NCBI Taxonomy" id="33025"/>
    <lineage>
        <taxon>Bacteria</taxon>
        <taxon>Bacillati</taxon>
        <taxon>Bacillota</taxon>
        <taxon>Negativicutes</taxon>
        <taxon>Acidaminococcales</taxon>
        <taxon>Acidaminococcaceae</taxon>
        <taxon>Phascolarctobacterium</taxon>
    </lineage>
</organism>
<feature type="chain" id="PRO_5031065361" description="PsbP C-terminal domain-containing protein" evidence="1">
    <location>
        <begin position="21"/>
        <end position="182"/>
    </location>
</feature>
<feature type="signal peptide" evidence="1">
    <location>
        <begin position="1"/>
        <end position="20"/>
    </location>
</feature>
<evidence type="ECO:0000313" key="5">
    <source>
        <dbReference type="Proteomes" id="UP000484547"/>
    </source>
</evidence>